<name>A0A511QWZ3_9VIBR</name>
<evidence type="ECO:0000256" key="3">
    <source>
        <dbReference type="SAM" id="SignalP"/>
    </source>
</evidence>
<evidence type="ECO:0000259" key="4">
    <source>
        <dbReference type="SMART" id="SM00560"/>
    </source>
</evidence>
<dbReference type="InterPro" id="IPR015914">
    <property type="entry name" value="PAPs_N"/>
</dbReference>
<dbReference type="GO" id="GO:0003993">
    <property type="term" value="F:acid phosphatase activity"/>
    <property type="evidence" value="ECO:0007669"/>
    <property type="project" value="InterPro"/>
</dbReference>
<dbReference type="Gene3D" id="2.60.40.380">
    <property type="entry name" value="Purple acid phosphatase-like, N-terminal"/>
    <property type="match status" value="1"/>
</dbReference>
<dbReference type="SMART" id="SM00560">
    <property type="entry name" value="LamGL"/>
    <property type="match status" value="1"/>
</dbReference>
<dbReference type="InterPro" id="IPR029052">
    <property type="entry name" value="Metallo-depent_PP-like"/>
</dbReference>
<proteinExistence type="predicted"/>
<evidence type="ECO:0000256" key="1">
    <source>
        <dbReference type="ARBA" id="ARBA00022729"/>
    </source>
</evidence>
<dbReference type="RefSeq" id="WP_162892779.1">
    <property type="nucleotide sequence ID" value="NZ_BJXK01000019.1"/>
</dbReference>
<dbReference type="PANTHER" id="PTHR45867:SF3">
    <property type="entry name" value="ACID PHOSPHATASE TYPE 7"/>
    <property type="match status" value="1"/>
</dbReference>
<feature type="domain" description="LamG-like jellyroll fold" evidence="4">
    <location>
        <begin position="668"/>
        <end position="814"/>
    </location>
</feature>
<gene>
    <name evidence="5" type="ORF">VSU01S_35010</name>
</gene>
<organism evidence="5 6">
    <name type="scientific">Vibrio superstes NBRC 103154</name>
    <dbReference type="NCBI Taxonomy" id="1219062"/>
    <lineage>
        <taxon>Bacteria</taxon>
        <taxon>Pseudomonadati</taxon>
        <taxon>Pseudomonadota</taxon>
        <taxon>Gammaproteobacteria</taxon>
        <taxon>Vibrionales</taxon>
        <taxon>Vibrionaceae</taxon>
        <taxon>Vibrio</taxon>
    </lineage>
</organism>
<keyword evidence="1 3" id="KW-0732">Signal</keyword>
<evidence type="ECO:0000256" key="2">
    <source>
        <dbReference type="ARBA" id="ARBA00023157"/>
    </source>
</evidence>
<feature type="chain" id="PRO_5022122621" description="LamG-like jellyroll fold domain-containing protein" evidence="3">
    <location>
        <begin position="27"/>
        <end position="824"/>
    </location>
</feature>
<dbReference type="Pfam" id="PF00149">
    <property type="entry name" value="Metallophos"/>
    <property type="match status" value="1"/>
</dbReference>
<evidence type="ECO:0000313" key="5">
    <source>
        <dbReference type="EMBL" id="GEM81256.1"/>
    </source>
</evidence>
<dbReference type="Gene3D" id="3.60.21.10">
    <property type="match status" value="1"/>
</dbReference>
<dbReference type="SUPFAM" id="SSF49899">
    <property type="entry name" value="Concanavalin A-like lectins/glucanases"/>
    <property type="match status" value="1"/>
</dbReference>
<comment type="caution">
    <text evidence="5">The sequence shown here is derived from an EMBL/GenBank/DDBJ whole genome shotgun (WGS) entry which is preliminary data.</text>
</comment>
<dbReference type="InterPro" id="IPR006558">
    <property type="entry name" value="LamG-like"/>
</dbReference>
<dbReference type="EMBL" id="BJXK01000019">
    <property type="protein sequence ID" value="GEM81256.1"/>
    <property type="molecule type" value="Genomic_DNA"/>
</dbReference>
<evidence type="ECO:0000313" key="6">
    <source>
        <dbReference type="Proteomes" id="UP000321113"/>
    </source>
</evidence>
<dbReference type="Pfam" id="PF13385">
    <property type="entry name" value="Laminin_G_3"/>
    <property type="match status" value="1"/>
</dbReference>
<keyword evidence="6" id="KW-1185">Reference proteome</keyword>
<dbReference type="AlphaFoldDB" id="A0A511QWZ3"/>
<dbReference type="PANTHER" id="PTHR45867">
    <property type="entry name" value="PURPLE ACID PHOSPHATASE"/>
    <property type="match status" value="1"/>
</dbReference>
<dbReference type="InterPro" id="IPR013320">
    <property type="entry name" value="ConA-like_dom_sf"/>
</dbReference>
<dbReference type="SUPFAM" id="SSF49363">
    <property type="entry name" value="Purple acid phosphatase, N-terminal domain"/>
    <property type="match status" value="1"/>
</dbReference>
<reference evidence="5 6" key="1">
    <citation type="submission" date="2019-07" db="EMBL/GenBank/DDBJ databases">
        <title>Whole genome shotgun sequence of Vibrio superstes NBRC 103154.</title>
        <authorList>
            <person name="Hosoyama A."/>
            <person name="Uohara A."/>
            <person name="Ohji S."/>
            <person name="Ichikawa N."/>
        </authorList>
    </citation>
    <scope>NUCLEOTIDE SEQUENCE [LARGE SCALE GENOMIC DNA]</scope>
    <source>
        <strain evidence="5 6">NBRC 103154</strain>
    </source>
</reference>
<accession>A0A511QWZ3</accession>
<dbReference type="SUPFAM" id="SSF56300">
    <property type="entry name" value="Metallo-dependent phosphatases"/>
    <property type="match status" value="1"/>
</dbReference>
<dbReference type="PROSITE" id="PS51257">
    <property type="entry name" value="PROKAR_LIPOPROTEIN"/>
    <property type="match status" value="1"/>
</dbReference>
<dbReference type="InterPro" id="IPR008963">
    <property type="entry name" value="Purple_acid_Pase-like_N"/>
</dbReference>
<dbReference type="GO" id="GO:0046872">
    <property type="term" value="F:metal ion binding"/>
    <property type="evidence" value="ECO:0007669"/>
    <property type="project" value="InterPro"/>
</dbReference>
<protein>
    <recommendedName>
        <fullName evidence="4">LamG-like jellyroll fold domain-containing protein</fullName>
    </recommendedName>
</protein>
<dbReference type="Proteomes" id="UP000321113">
    <property type="component" value="Unassembled WGS sequence"/>
</dbReference>
<dbReference type="Pfam" id="PF16656">
    <property type="entry name" value="Pur_ac_phosph_N"/>
    <property type="match status" value="1"/>
</dbReference>
<feature type="signal peptide" evidence="3">
    <location>
        <begin position="1"/>
        <end position="26"/>
    </location>
</feature>
<sequence>MKTPNLKVLAASVTLALALTGCNSSSSNDSQDGSGIPFDPSDYVLINEPYLMSAQDDTMVVSWRTDAGNESKVLFGPKPGLYTNEIYGDSQRLGYQYHYHTASIEGLTPGTTYYYRVITDNTASEEFSFVAAPSDSKEGNMRFLVIGDHQYAEDDRIDRLVKGARYVLETEYPEEGVHAASLVLNNGDQVDRSTLQDYQDTHFGKMKYLSGELPFYTALGNHEYYQDPTASLYFAHFKYDHLDYQGIQPLPEHVEEYYAFKQGRVLFVMLNTEVKLSNMTGDEMVRQGQWVKELVETADQDDSIDWIFAVGHHPLRSELGQGDEEELVERVYTAELNKSEKFAMYIGAHTHNYARGTFRDHSGYHLISGGASFDEYWTKRADDPSDYDELVAHGSVNDYPDVSRTQQIHNFQLVDIDLETDEVVIQTWSTGNVVNPIETPFLIDEFRLNKDGILPDKPSIILSSTQLDMQQDTIEVSLSDYYTTSGSEMFSTEFVLGKLNPYTQACEINTAELNVKRDIENIFGAESDEDLYGIDRNVGHDISQLFLGVDHTFYVDYELPNGEFCVMGRYRDEMQRWSAWSDPEMLDVYNSEVEAKHLNATIELPLSEDLEPSTSKHQLEYTVEGEYEFVQDAERGSVLHTGYDQETKISYMPTDTELDSPNLWLGDDQISFSIWLKPDSIGDWGCYMGNGERTKSGFCLGSRQRTMWATGIAAERAEAGDHEGFTYLRATEYSADVNTWSHLITTYDNRMVRLYLNGELIAEEEKGAELKWGEDNGNLFNLASGWSDSSNNNERYFQGYMSDAMVWDRALSASEIKAIHNQQR</sequence>
<dbReference type="Gene3D" id="2.60.120.200">
    <property type="match status" value="1"/>
</dbReference>
<dbReference type="InterPro" id="IPR004843">
    <property type="entry name" value="Calcineurin-like_PHP"/>
</dbReference>
<keyword evidence="2" id="KW-1015">Disulfide bond</keyword>